<gene>
    <name evidence="2" type="ORF">rpr22_0535</name>
</gene>
<dbReference type="EMBL" id="CP001584">
    <property type="protein sequence ID" value="ADE30039.1"/>
    <property type="molecule type" value="Genomic_DNA"/>
</dbReference>
<dbReference type="Proteomes" id="UP000006931">
    <property type="component" value="Chromosome"/>
</dbReference>
<protein>
    <submittedName>
        <fullName evidence="2">Uncharacterized protein</fullName>
    </submittedName>
</protein>
<dbReference type="AlphaFoldDB" id="D5AXA0"/>
<dbReference type="KEGG" id="rpq:rpr22_0535"/>
<accession>D5AXA0</accession>
<dbReference type="HOGENOM" id="CLU_3348031_0_0_5"/>
<keyword evidence="1" id="KW-0472">Membrane</keyword>
<keyword evidence="1" id="KW-0812">Transmembrane</keyword>
<organism evidence="2 3">
    <name type="scientific">Rickettsia prowazekii (strain Rp22)</name>
    <dbReference type="NCBI Taxonomy" id="449216"/>
    <lineage>
        <taxon>Bacteria</taxon>
        <taxon>Pseudomonadati</taxon>
        <taxon>Pseudomonadota</taxon>
        <taxon>Alphaproteobacteria</taxon>
        <taxon>Rickettsiales</taxon>
        <taxon>Rickettsiaceae</taxon>
        <taxon>Rickettsieae</taxon>
        <taxon>Rickettsia</taxon>
        <taxon>typhus group</taxon>
    </lineage>
</organism>
<keyword evidence="1" id="KW-1133">Transmembrane helix</keyword>
<proteinExistence type="predicted"/>
<reference evidence="2 3" key="1">
    <citation type="journal article" date="2010" name="Genome Res.">
        <title>Genomic, proteomic, and transcriptomic analysis of virulent and avirulent Rickettsia prowazekii reveals its adaptive mutation capabilities.</title>
        <authorList>
            <person name="Bechah Y."/>
            <person name="El Karkouri K."/>
            <person name="Mediannikov O."/>
            <person name="Leroy Q."/>
            <person name="Pelletier N."/>
            <person name="Robert C."/>
            <person name="Medigue C."/>
            <person name="Mege J.L."/>
            <person name="Raoult D."/>
        </authorList>
    </citation>
    <scope>NUCLEOTIDE SEQUENCE [LARGE SCALE GENOMIC DNA]</scope>
    <source>
        <strain evidence="2 3">Rp22</strain>
    </source>
</reference>
<feature type="transmembrane region" description="Helical" evidence="1">
    <location>
        <begin position="12"/>
        <end position="29"/>
    </location>
</feature>
<sequence>MVKWYCMRDPRILILLFKFKAILYTFLISDRTLVYNSSILSDF</sequence>
<evidence type="ECO:0000313" key="3">
    <source>
        <dbReference type="Proteomes" id="UP000006931"/>
    </source>
</evidence>
<name>D5AXA0_RICPP</name>
<evidence type="ECO:0000256" key="1">
    <source>
        <dbReference type="SAM" id="Phobius"/>
    </source>
</evidence>
<evidence type="ECO:0000313" key="2">
    <source>
        <dbReference type="EMBL" id="ADE30039.1"/>
    </source>
</evidence>
<dbReference type="PATRIC" id="fig|449216.3.peg.516"/>